<keyword evidence="1" id="KW-1133">Transmembrane helix</keyword>
<feature type="non-terminal residue" evidence="2">
    <location>
        <position position="341"/>
    </location>
</feature>
<dbReference type="EMBL" id="SNRW01011985">
    <property type="protein sequence ID" value="KAA6374428.1"/>
    <property type="molecule type" value="Genomic_DNA"/>
</dbReference>
<feature type="transmembrane region" description="Helical" evidence="1">
    <location>
        <begin position="6"/>
        <end position="26"/>
    </location>
</feature>
<name>A0A5J4UVF3_9EUKA</name>
<sequence>MPSIIIVVIIEAIAITVATIEAIFIITITDSHIIMIVMNFEMGVFTFNYIDAYHWVIYMDNLDLTTAFIILLAVVINFAIISQFQNNLHFIPNNLTVNAQKEYIVMLMVQQGNVYKVGVKYNQEVGVNNVKEGEQVQSSCNQGVLLKEKELFIYYFCFFGMNNFFYVFYGDNDADVCYQSNCQLDQLEIYEEAGVDCEQEYYEADNEDEEQGCVYQDDDDYEGNVFVDAYYDQNSVDGVLAKVDQDYWLQVCRMIFSFSCAAVLFEGDFVFYNYVDEFDICDKVGCIETGDYDYCDNEEVTVLFMKKLTEIKFIGSLVHLEMMIIVMIMIARTDLIEQMEI</sequence>
<feature type="transmembrane region" description="Helical" evidence="1">
    <location>
        <begin position="33"/>
        <end position="50"/>
    </location>
</feature>
<feature type="transmembrane region" description="Helical" evidence="1">
    <location>
        <begin position="151"/>
        <end position="169"/>
    </location>
</feature>
<keyword evidence="1" id="KW-0472">Membrane</keyword>
<dbReference type="Proteomes" id="UP000324800">
    <property type="component" value="Unassembled WGS sequence"/>
</dbReference>
<evidence type="ECO:0000313" key="3">
    <source>
        <dbReference type="Proteomes" id="UP000324800"/>
    </source>
</evidence>
<dbReference type="AlphaFoldDB" id="A0A5J4UVF3"/>
<feature type="transmembrane region" description="Helical" evidence="1">
    <location>
        <begin position="62"/>
        <end position="81"/>
    </location>
</feature>
<comment type="caution">
    <text evidence="2">The sequence shown here is derived from an EMBL/GenBank/DDBJ whole genome shotgun (WGS) entry which is preliminary data.</text>
</comment>
<feature type="transmembrane region" description="Helical" evidence="1">
    <location>
        <begin position="313"/>
        <end position="331"/>
    </location>
</feature>
<evidence type="ECO:0000256" key="1">
    <source>
        <dbReference type="SAM" id="Phobius"/>
    </source>
</evidence>
<gene>
    <name evidence="2" type="ORF">EZS28_030044</name>
</gene>
<accession>A0A5J4UVF3</accession>
<keyword evidence="1" id="KW-0812">Transmembrane</keyword>
<evidence type="ECO:0000313" key="2">
    <source>
        <dbReference type="EMBL" id="KAA6374428.1"/>
    </source>
</evidence>
<evidence type="ECO:0008006" key="4">
    <source>
        <dbReference type="Google" id="ProtNLM"/>
    </source>
</evidence>
<reference evidence="2 3" key="1">
    <citation type="submission" date="2019-03" db="EMBL/GenBank/DDBJ databases">
        <title>Single cell metagenomics reveals metabolic interactions within the superorganism composed of flagellate Streblomastix strix and complex community of Bacteroidetes bacteria on its surface.</title>
        <authorList>
            <person name="Treitli S.C."/>
            <person name="Kolisko M."/>
            <person name="Husnik F."/>
            <person name="Keeling P."/>
            <person name="Hampl V."/>
        </authorList>
    </citation>
    <scope>NUCLEOTIDE SEQUENCE [LARGE SCALE GENOMIC DNA]</scope>
    <source>
        <strain evidence="2">ST1C</strain>
    </source>
</reference>
<proteinExistence type="predicted"/>
<organism evidence="2 3">
    <name type="scientific">Streblomastix strix</name>
    <dbReference type="NCBI Taxonomy" id="222440"/>
    <lineage>
        <taxon>Eukaryota</taxon>
        <taxon>Metamonada</taxon>
        <taxon>Preaxostyla</taxon>
        <taxon>Oxymonadida</taxon>
        <taxon>Streblomastigidae</taxon>
        <taxon>Streblomastix</taxon>
    </lineage>
</organism>
<protein>
    <recommendedName>
        <fullName evidence="4">Transmembrane protein</fullName>
    </recommendedName>
</protein>